<reference evidence="2" key="1">
    <citation type="journal article" date="2023" name="bioRxiv">
        <title>Improved chromosome-level genome assembly for marigold (Tagetes erecta).</title>
        <authorList>
            <person name="Jiang F."/>
            <person name="Yuan L."/>
            <person name="Wang S."/>
            <person name="Wang H."/>
            <person name="Xu D."/>
            <person name="Wang A."/>
            <person name="Fan W."/>
        </authorList>
    </citation>
    <scope>NUCLEOTIDE SEQUENCE</scope>
    <source>
        <strain evidence="2">WSJ</strain>
        <tissue evidence="2">Leaf</tissue>
    </source>
</reference>
<feature type="compositionally biased region" description="Acidic residues" evidence="1">
    <location>
        <begin position="108"/>
        <end position="127"/>
    </location>
</feature>
<evidence type="ECO:0000313" key="3">
    <source>
        <dbReference type="Proteomes" id="UP001229421"/>
    </source>
</evidence>
<feature type="region of interest" description="Disordered" evidence="1">
    <location>
        <begin position="82"/>
        <end position="148"/>
    </location>
</feature>
<proteinExistence type="predicted"/>
<dbReference type="Proteomes" id="UP001229421">
    <property type="component" value="Unassembled WGS sequence"/>
</dbReference>
<comment type="caution">
    <text evidence="2">The sequence shown here is derived from an EMBL/GenBank/DDBJ whole genome shotgun (WGS) entry which is preliminary data.</text>
</comment>
<sequence length="173" mass="19658">MQKNVDIPAEMSQEDAPMRDSIQIDLSKEQTLSEWEKEQFTPTAHLKKIEKLQVENEELRKRIANTDNLFQVCGLTPHDLIDSLNIHDDDDDDDDSDDSSSSSSSSNTDDDNEDDKGDDHDDSESDESEKKYGSDDENDGDKQLVVSEQIKDINQPLVVFLPRCNPSQTHIYI</sequence>
<feature type="compositionally biased region" description="Acidic residues" evidence="1">
    <location>
        <begin position="88"/>
        <end position="98"/>
    </location>
</feature>
<accession>A0AAD8K3P8</accession>
<gene>
    <name evidence="2" type="ORF">QVD17_30463</name>
</gene>
<evidence type="ECO:0000256" key="1">
    <source>
        <dbReference type="SAM" id="MobiDB-lite"/>
    </source>
</evidence>
<evidence type="ECO:0000313" key="2">
    <source>
        <dbReference type="EMBL" id="KAK1414713.1"/>
    </source>
</evidence>
<keyword evidence="3" id="KW-1185">Reference proteome</keyword>
<name>A0AAD8K3P8_TARER</name>
<organism evidence="2 3">
    <name type="scientific">Tagetes erecta</name>
    <name type="common">African marigold</name>
    <dbReference type="NCBI Taxonomy" id="13708"/>
    <lineage>
        <taxon>Eukaryota</taxon>
        <taxon>Viridiplantae</taxon>
        <taxon>Streptophyta</taxon>
        <taxon>Embryophyta</taxon>
        <taxon>Tracheophyta</taxon>
        <taxon>Spermatophyta</taxon>
        <taxon>Magnoliopsida</taxon>
        <taxon>eudicotyledons</taxon>
        <taxon>Gunneridae</taxon>
        <taxon>Pentapetalae</taxon>
        <taxon>asterids</taxon>
        <taxon>campanulids</taxon>
        <taxon>Asterales</taxon>
        <taxon>Asteraceae</taxon>
        <taxon>Asteroideae</taxon>
        <taxon>Heliantheae alliance</taxon>
        <taxon>Tageteae</taxon>
        <taxon>Tagetes</taxon>
    </lineage>
</organism>
<protein>
    <submittedName>
        <fullName evidence="2">Uncharacterized protein</fullName>
    </submittedName>
</protein>
<dbReference type="EMBL" id="JAUHHV010000008">
    <property type="protein sequence ID" value="KAK1414713.1"/>
    <property type="molecule type" value="Genomic_DNA"/>
</dbReference>
<dbReference type="AlphaFoldDB" id="A0AAD8K3P8"/>